<evidence type="ECO:0000256" key="3">
    <source>
        <dbReference type="ARBA" id="ARBA00022963"/>
    </source>
</evidence>
<evidence type="ECO:0000313" key="4">
    <source>
        <dbReference type="EMBL" id="GFC98712.1"/>
    </source>
</evidence>
<evidence type="ECO:0000256" key="1">
    <source>
        <dbReference type="ARBA" id="ARBA00008668"/>
    </source>
</evidence>
<organism evidence="4">
    <name type="scientific">Tanacetum cinerariifolium</name>
    <name type="common">Dalmatian daisy</name>
    <name type="synonym">Chrysanthemum cinerariifolium</name>
    <dbReference type="NCBI Taxonomy" id="118510"/>
    <lineage>
        <taxon>Eukaryota</taxon>
        <taxon>Viridiplantae</taxon>
        <taxon>Streptophyta</taxon>
        <taxon>Embryophyta</taxon>
        <taxon>Tracheophyta</taxon>
        <taxon>Spermatophyta</taxon>
        <taxon>Magnoliopsida</taxon>
        <taxon>eudicotyledons</taxon>
        <taxon>Gunneridae</taxon>
        <taxon>Pentapetalae</taxon>
        <taxon>asterids</taxon>
        <taxon>campanulids</taxon>
        <taxon>Asterales</taxon>
        <taxon>Asteraceae</taxon>
        <taxon>Asteroideae</taxon>
        <taxon>Anthemideae</taxon>
        <taxon>Anthemidinae</taxon>
        <taxon>Tanacetum</taxon>
    </lineage>
</organism>
<dbReference type="InterPro" id="IPR036514">
    <property type="entry name" value="SGNH_hydro_sf"/>
</dbReference>
<dbReference type="InterPro" id="IPR051058">
    <property type="entry name" value="GDSL_Est/Lipase"/>
</dbReference>
<dbReference type="EMBL" id="BKCJ011173730">
    <property type="protein sequence ID" value="GFC98712.1"/>
    <property type="molecule type" value="Genomic_DNA"/>
</dbReference>
<gene>
    <name evidence="4" type="ORF">Tci_870682</name>
</gene>
<keyword evidence="3" id="KW-0442">Lipid degradation</keyword>
<dbReference type="Gene3D" id="3.40.50.1110">
    <property type="entry name" value="SGNH hydrolase"/>
    <property type="match status" value="1"/>
</dbReference>
<dbReference type="InterPro" id="IPR001087">
    <property type="entry name" value="GDSL"/>
</dbReference>
<dbReference type="GO" id="GO:0016788">
    <property type="term" value="F:hydrolase activity, acting on ester bonds"/>
    <property type="evidence" value="ECO:0007669"/>
    <property type="project" value="InterPro"/>
</dbReference>
<dbReference type="PANTHER" id="PTHR45648:SF167">
    <property type="entry name" value="GDSL ESTERASE_LIPASE LTL1"/>
    <property type="match status" value="1"/>
</dbReference>
<dbReference type="GO" id="GO:0016042">
    <property type="term" value="P:lipid catabolic process"/>
    <property type="evidence" value="ECO:0007669"/>
    <property type="project" value="UniProtKB-KW"/>
</dbReference>
<keyword evidence="2" id="KW-0378">Hydrolase</keyword>
<comment type="caution">
    <text evidence="4">The sequence shown here is derived from an EMBL/GenBank/DDBJ whole genome shotgun (WGS) entry which is preliminary data.</text>
</comment>
<dbReference type="Pfam" id="PF00657">
    <property type="entry name" value="Lipase_GDSL"/>
    <property type="match status" value="1"/>
</dbReference>
<dbReference type="PANTHER" id="PTHR45648">
    <property type="entry name" value="GDSL LIPASE/ACYLHYDROLASE FAMILY PROTEIN (AFU_ORTHOLOGUE AFUA_4G14700)"/>
    <property type="match status" value="1"/>
</dbReference>
<dbReference type="AlphaFoldDB" id="A0A699SME2"/>
<protein>
    <submittedName>
        <fullName evidence="4">GDSL esterase/lipase At5g33370-like</fullName>
    </submittedName>
</protein>
<proteinExistence type="inferred from homology"/>
<feature type="non-terminal residue" evidence="4">
    <location>
        <position position="160"/>
    </location>
</feature>
<sequence length="160" mass="18055">MPLQLEYFREYQQRLSRVIGEKQAKELVNQALVLVSLGGNDFVNNYYLFPFSPRSQQTELPQFVANLLAEYRKILEKLYDLGSRRVIVLGSGPLGCAPAERAQHSLTGDCVGTLQEAAALFEPQLTKMIQDLNVQYHADVFLAANTKLMHHDIISDPEAF</sequence>
<accession>A0A699SME2</accession>
<comment type="similarity">
    <text evidence="1">Belongs to the 'GDSL' lipolytic enzyme family.</text>
</comment>
<evidence type="ECO:0000256" key="2">
    <source>
        <dbReference type="ARBA" id="ARBA00022801"/>
    </source>
</evidence>
<name>A0A699SME2_TANCI</name>
<reference evidence="4" key="1">
    <citation type="journal article" date="2019" name="Sci. Rep.">
        <title>Draft genome of Tanacetum cinerariifolium, the natural source of mosquito coil.</title>
        <authorList>
            <person name="Yamashiro T."/>
            <person name="Shiraishi A."/>
            <person name="Satake H."/>
            <person name="Nakayama K."/>
        </authorList>
    </citation>
    <scope>NUCLEOTIDE SEQUENCE</scope>
</reference>
<keyword evidence="3" id="KW-0443">Lipid metabolism</keyword>